<dbReference type="EMBL" id="FN554971">
    <property type="protein sequence ID" value="CBH13619.1"/>
    <property type="molecule type" value="Genomic_DNA"/>
</dbReference>
<reference evidence="2" key="1">
    <citation type="journal article" date="2010" name="PLoS Negl. Trop. Dis.">
        <title>The genome sequence of Trypanosoma brucei gambiense, causative agent of chronic human african trypanosomiasis.</title>
        <authorList>
            <person name="Jackson A.P."/>
            <person name="Sanders M."/>
            <person name="Berry A."/>
            <person name="McQuillan J."/>
            <person name="Aslett M.A."/>
            <person name="Quail M.A."/>
            <person name="Chukualim B."/>
            <person name="Capewell P."/>
            <person name="MacLeod A."/>
            <person name="Melville S.E."/>
            <person name="Gibson W."/>
            <person name="Barry J.D."/>
            <person name="Berriman M."/>
            <person name="Hertz-Fowler C."/>
        </authorList>
    </citation>
    <scope>NUCLEOTIDE SEQUENCE [LARGE SCALE GENOMIC DNA]</scope>
    <source>
        <strain evidence="2">MHOM/CI/86/DAL972</strain>
    </source>
</reference>
<dbReference type="Proteomes" id="UP000002316">
    <property type="component" value="Chromosome 8"/>
</dbReference>
<sequence>MKFIVLPQPHRGAKHSSENGKQIVKASQSTLKQQQQRYHTSLRFFPPQIVFPHPPSLFYFYTHPLPFVLNISAITPKYSRNPTSLTTFPFWRSVGRLRLPKMVAHGKESERFLLSPV</sequence>
<accession>C9ZW30</accession>
<dbReference type="RefSeq" id="XP_011775895.1">
    <property type="nucleotide sequence ID" value="XM_011777593.1"/>
</dbReference>
<evidence type="ECO:0000313" key="1">
    <source>
        <dbReference type="EMBL" id="CBH13619.1"/>
    </source>
</evidence>
<protein>
    <submittedName>
        <fullName evidence="1">Uncharacterized protein</fullName>
    </submittedName>
</protein>
<dbReference type="KEGG" id="tbg:TbgDal_VIII5570"/>
<dbReference type="AlphaFoldDB" id="C9ZW30"/>
<evidence type="ECO:0000313" key="2">
    <source>
        <dbReference type="Proteomes" id="UP000002316"/>
    </source>
</evidence>
<name>C9ZW30_TRYB9</name>
<dbReference type="GeneID" id="23863775"/>
<organism evidence="1 2">
    <name type="scientific">Trypanosoma brucei gambiense (strain MHOM/CI/86/DAL972)</name>
    <dbReference type="NCBI Taxonomy" id="679716"/>
    <lineage>
        <taxon>Eukaryota</taxon>
        <taxon>Discoba</taxon>
        <taxon>Euglenozoa</taxon>
        <taxon>Kinetoplastea</taxon>
        <taxon>Metakinetoplastina</taxon>
        <taxon>Trypanosomatida</taxon>
        <taxon>Trypanosomatidae</taxon>
        <taxon>Trypanosoma</taxon>
    </lineage>
</organism>
<gene>
    <name evidence="1" type="ORF">TbgDal_VIII5570</name>
</gene>
<proteinExistence type="predicted"/>